<protein>
    <submittedName>
        <fullName evidence="2">Tail fiber protein H</fullName>
    </submittedName>
</protein>
<evidence type="ECO:0000313" key="2">
    <source>
        <dbReference type="EMBL" id="KPX79136.1"/>
    </source>
</evidence>
<accession>A0A0P9U3U3</accession>
<dbReference type="Proteomes" id="UP000050469">
    <property type="component" value="Unassembled WGS sequence"/>
</dbReference>
<reference evidence="3 5" key="2">
    <citation type="submission" date="2018-08" db="EMBL/GenBank/DDBJ databases">
        <title>Recombination of ecologically and evolutionarily significant loci maintains genetic cohesion in the Pseudomonas syringae species complex.</title>
        <authorList>
            <person name="Dillon M."/>
            <person name="Thakur S."/>
            <person name="Almeida R.N.D."/>
            <person name="Weir B.S."/>
            <person name="Guttman D.S."/>
        </authorList>
    </citation>
    <scope>NUCLEOTIDE SEQUENCE [LARGE SCALE GENOMIC DNA]</scope>
    <source>
        <strain evidence="3 5">ICMP 7847</strain>
    </source>
</reference>
<dbReference type="PANTHER" id="PTHR35191:SF1">
    <property type="entry name" value="PROPHAGE SIDE TAIL FIBER PROTEIN HOMOLOG STFQ-RELATED"/>
    <property type="match status" value="1"/>
</dbReference>
<comment type="caution">
    <text evidence="2">The sequence shown here is derived from an EMBL/GenBank/DDBJ whole genome shotgun (WGS) entry which is preliminary data.</text>
</comment>
<organism evidence="2 4">
    <name type="scientific">Pseudomonas amygdali pv. photiniae</name>
    <dbReference type="NCBI Taxonomy" id="251724"/>
    <lineage>
        <taxon>Bacteria</taxon>
        <taxon>Pseudomonadati</taxon>
        <taxon>Pseudomonadota</taxon>
        <taxon>Gammaproteobacteria</taxon>
        <taxon>Pseudomonadales</taxon>
        <taxon>Pseudomonadaceae</taxon>
        <taxon>Pseudomonas</taxon>
        <taxon>Pseudomonas amygdali</taxon>
    </lineage>
</organism>
<evidence type="ECO:0000259" key="1">
    <source>
        <dbReference type="Pfam" id="PF12571"/>
    </source>
</evidence>
<evidence type="ECO:0000313" key="5">
    <source>
        <dbReference type="Proteomes" id="UP000270873"/>
    </source>
</evidence>
<sequence>MIDQTSQFFAILTNIGAAKQANADALGIAWKIAQMGVGDANGADPVPDASQKKLINERRRAPLNQLKVDPANNAIIIAEQVIPAEVGGFWIREIALYDSDGDMVAVANCAPSYKPALTQGSGRTQIVRINLLVSNTSNVELKIDPSVVLATRAYVDGKVADELNRLDHKQSVRVATSTDIKLSGLQTVDGIELVDGDRVLVKSQTAGKENGLYTVVASGNWLRSQDADSDPEVTAALIVSVEEGTLLADTIWQLLTGGQIRVGTTPLVFQNITAGFAPLLSPALLGTPTVPTPAVVANNKLAANTEFVQAALAAGLSQKLSLSGGQLKGKLKAKVGAANAGNTNDSGFVFDDDTGLFSPTDGTLQLAANGEVIFQHSAGGAAQFFRGVRVPKGPPNTEDNSSVAGYTFAEDGDSGLFAEGGGQNSGSDLVFRIDKVEAGRIKAQMKSGAQSGWTRLLSGKILQWTQISFTPVAGASMGWTAVLPTSFLNACHQAFAIQGNGAGVNKFQITTEGLGLGSVNGFAFSEDTGARIIRVWAIGE</sequence>
<dbReference type="InterPro" id="IPR022225">
    <property type="entry name" value="Phage_tail_fibre_N"/>
</dbReference>
<dbReference type="RefSeq" id="WP_057411554.1">
    <property type="nucleotide sequence ID" value="NZ_LJQO01000077.1"/>
</dbReference>
<evidence type="ECO:0000313" key="4">
    <source>
        <dbReference type="Proteomes" id="UP000050469"/>
    </source>
</evidence>
<dbReference type="AlphaFoldDB" id="A0A0P9U3U3"/>
<dbReference type="PATRIC" id="fig|251724.3.peg.193"/>
<reference evidence="2 4" key="1">
    <citation type="submission" date="2015-09" db="EMBL/GenBank/DDBJ databases">
        <title>Genome announcement of multiple Pseudomonas syringae strains.</title>
        <authorList>
            <person name="Thakur S."/>
            <person name="Wang P.W."/>
            <person name="Gong Y."/>
            <person name="Weir B.S."/>
            <person name="Guttman D.S."/>
        </authorList>
    </citation>
    <scope>NUCLEOTIDE SEQUENCE [LARGE SCALE GENOMIC DNA]</scope>
    <source>
        <strain evidence="2 4">ICMP7840</strain>
    </source>
</reference>
<dbReference type="InterPro" id="IPR051934">
    <property type="entry name" value="Phage_Tail_Fiber_Structural"/>
</dbReference>
<feature type="domain" description="Phage tail fibre protein N-terminal" evidence="1">
    <location>
        <begin position="6"/>
        <end position="152"/>
    </location>
</feature>
<evidence type="ECO:0000313" key="3">
    <source>
        <dbReference type="EMBL" id="RMS39576.1"/>
    </source>
</evidence>
<dbReference type="EMBL" id="LJQO01000077">
    <property type="protein sequence ID" value="KPX79136.1"/>
    <property type="molecule type" value="Genomic_DNA"/>
</dbReference>
<dbReference type="PANTHER" id="PTHR35191">
    <property type="entry name" value="PROPHAGE SIDE TAIL FIBER PROTEIN HOMOLOG STFQ-RELATED"/>
    <property type="match status" value="1"/>
</dbReference>
<dbReference type="EMBL" id="RBSP01000924">
    <property type="protein sequence ID" value="RMS39576.1"/>
    <property type="molecule type" value="Genomic_DNA"/>
</dbReference>
<dbReference type="Gene3D" id="2.60.40.3940">
    <property type="match status" value="1"/>
</dbReference>
<dbReference type="Proteomes" id="UP000270873">
    <property type="component" value="Unassembled WGS sequence"/>
</dbReference>
<name>A0A0P9U3U3_PSEA0</name>
<dbReference type="Pfam" id="PF12571">
    <property type="entry name" value="Phage_tail_fib"/>
    <property type="match status" value="1"/>
</dbReference>
<proteinExistence type="predicted"/>
<gene>
    <name evidence="2" type="ORF">ALO53_00150</name>
    <name evidence="3" type="ORF">ALP66_04100</name>
</gene>